<evidence type="ECO:0000256" key="2">
    <source>
        <dbReference type="ARBA" id="ARBA00022748"/>
    </source>
</evidence>
<dbReference type="InterPro" id="IPR036249">
    <property type="entry name" value="Thioredoxin-like_sf"/>
</dbReference>
<evidence type="ECO:0000259" key="5">
    <source>
        <dbReference type="PROSITE" id="PS51352"/>
    </source>
</evidence>
<organism evidence="6">
    <name type="scientific">marine metagenome</name>
    <dbReference type="NCBI Taxonomy" id="408172"/>
    <lineage>
        <taxon>unclassified sequences</taxon>
        <taxon>metagenomes</taxon>
        <taxon>ecological metagenomes</taxon>
    </lineage>
</organism>
<evidence type="ECO:0000256" key="4">
    <source>
        <dbReference type="ARBA" id="ARBA00023284"/>
    </source>
</evidence>
<dbReference type="Pfam" id="PF00578">
    <property type="entry name" value="AhpC-TSA"/>
    <property type="match status" value="1"/>
</dbReference>
<accession>A0A382JFC9</accession>
<dbReference type="CDD" id="cd02966">
    <property type="entry name" value="TlpA_like_family"/>
    <property type="match status" value="1"/>
</dbReference>
<proteinExistence type="predicted"/>
<dbReference type="PROSITE" id="PS51352">
    <property type="entry name" value="THIOREDOXIN_2"/>
    <property type="match status" value="1"/>
</dbReference>
<evidence type="ECO:0000313" key="6">
    <source>
        <dbReference type="EMBL" id="SVC10369.1"/>
    </source>
</evidence>
<evidence type="ECO:0000256" key="3">
    <source>
        <dbReference type="ARBA" id="ARBA00023157"/>
    </source>
</evidence>
<feature type="domain" description="Thioredoxin" evidence="5">
    <location>
        <begin position="13"/>
        <end position="142"/>
    </location>
</feature>
<dbReference type="EMBL" id="UINC01073748">
    <property type="protein sequence ID" value="SVC10369.1"/>
    <property type="molecule type" value="Genomic_DNA"/>
</dbReference>
<dbReference type="PANTHER" id="PTHR42852:SF6">
    <property type="entry name" value="THIOL:DISULFIDE INTERCHANGE PROTEIN DSBE"/>
    <property type="match status" value="1"/>
</dbReference>
<dbReference type="InterPro" id="IPR050553">
    <property type="entry name" value="Thioredoxin_ResA/DsbE_sf"/>
</dbReference>
<dbReference type="GO" id="GO:0016491">
    <property type="term" value="F:oxidoreductase activity"/>
    <property type="evidence" value="ECO:0007669"/>
    <property type="project" value="InterPro"/>
</dbReference>
<dbReference type="InterPro" id="IPR013766">
    <property type="entry name" value="Thioredoxin_domain"/>
</dbReference>
<dbReference type="PANTHER" id="PTHR42852">
    <property type="entry name" value="THIOL:DISULFIDE INTERCHANGE PROTEIN DSBE"/>
    <property type="match status" value="1"/>
</dbReference>
<reference evidence="6" key="1">
    <citation type="submission" date="2018-05" db="EMBL/GenBank/DDBJ databases">
        <authorList>
            <person name="Lanie J.A."/>
            <person name="Ng W.-L."/>
            <person name="Kazmierczak K.M."/>
            <person name="Andrzejewski T.M."/>
            <person name="Davidsen T.M."/>
            <person name="Wayne K.J."/>
            <person name="Tettelin H."/>
            <person name="Glass J.I."/>
            <person name="Rusch D."/>
            <person name="Podicherti R."/>
            <person name="Tsui H.-C.T."/>
            <person name="Winkler M.E."/>
        </authorList>
    </citation>
    <scope>NUCLEOTIDE SEQUENCE</scope>
</reference>
<comment type="subcellular location">
    <subcellularLocation>
        <location evidence="1">Cell envelope</location>
    </subcellularLocation>
</comment>
<dbReference type="GO" id="GO:0016209">
    <property type="term" value="F:antioxidant activity"/>
    <property type="evidence" value="ECO:0007669"/>
    <property type="project" value="InterPro"/>
</dbReference>
<evidence type="ECO:0000256" key="1">
    <source>
        <dbReference type="ARBA" id="ARBA00004196"/>
    </source>
</evidence>
<keyword evidence="3" id="KW-1015">Disulfide bond</keyword>
<dbReference type="Gene3D" id="3.40.30.10">
    <property type="entry name" value="Glutaredoxin"/>
    <property type="match status" value="1"/>
</dbReference>
<dbReference type="InterPro" id="IPR000866">
    <property type="entry name" value="AhpC/TSA"/>
</dbReference>
<gene>
    <name evidence="6" type="ORF">METZ01_LOCUS263223</name>
</gene>
<keyword evidence="2" id="KW-0201">Cytochrome c-type biogenesis</keyword>
<name>A0A382JFC9_9ZZZZ</name>
<dbReference type="SUPFAM" id="SSF52833">
    <property type="entry name" value="Thioredoxin-like"/>
    <property type="match status" value="1"/>
</dbReference>
<dbReference type="InterPro" id="IPR017937">
    <property type="entry name" value="Thioredoxin_CS"/>
</dbReference>
<dbReference type="AlphaFoldDB" id="A0A382JFC9"/>
<keyword evidence="4" id="KW-0676">Redox-active center</keyword>
<dbReference type="GO" id="GO:0030313">
    <property type="term" value="C:cell envelope"/>
    <property type="evidence" value="ECO:0007669"/>
    <property type="project" value="UniProtKB-SubCell"/>
</dbReference>
<protein>
    <recommendedName>
        <fullName evidence="5">Thioredoxin domain-containing protein</fullName>
    </recommendedName>
</protein>
<dbReference type="PROSITE" id="PS00194">
    <property type="entry name" value="THIOREDOXIN_1"/>
    <property type="match status" value="1"/>
</dbReference>
<dbReference type="GO" id="GO:0017004">
    <property type="term" value="P:cytochrome complex assembly"/>
    <property type="evidence" value="ECO:0007669"/>
    <property type="project" value="UniProtKB-KW"/>
</dbReference>
<sequence length="147" mass="16552">MLTHSKKMFQLILAVLLPLSIYGAETEEANWRIVNYWSEWCAPCRIEIPMFNELSEQLSSSNVRIVGVNFDEDPREVTLDIADELGIEFPTLTLEQVEELALRPPDIMPTTYILSPTNEVAAKLIGMQSKADILGQLMQLGLTVQSN</sequence>